<gene>
    <name evidence="2" type="ORF">Adu01nite_02090</name>
</gene>
<dbReference type="Proteomes" id="UP000637628">
    <property type="component" value="Unassembled WGS sequence"/>
</dbReference>
<keyword evidence="3" id="KW-1185">Reference proteome</keyword>
<dbReference type="InterPro" id="IPR009078">
    <property type="entry name" value="Ferritin-like_SF"/>
</dbReference>
<sequence>MSDQVASALAAEEAAIYAYGVIGVKLSAKAEVAEARGAEQEHRERRDWLIGKLAESSATPGPAPAGYELPFAVADRATALELAIHIEDGVAQSWRPVLGATRDADRSTALAALTDSAVRAVRWRRLAAVTPLTMAFPGRAS</sequence>
<feature type="domain" description="DUF4439" evidence="1">
    <location>
        <begin position="6"/>
        <end position="140"/>
    </location>
</feature>
<evidence type="ECO:0000259" key="1">
    <source>
        <dbReference type="Pfam" id="PF14530"/>
    </source>
</evidence>
<dbReference type="EMBL" id="BOML01000002">
    <property type="protein sequence ID" value="GID98858.1"/>
    <property type="molecule type" value="Genomic_DNA"/>
</dbReference>
<evidence type="ECO:0000313" key="2">
    <source>
        <dbReference type="EMBL" id="GID98858.1"/>
    </source>
</evidence>
<accession>A0ABQ3YNA9</accession>
<name>A0ABQ3YNA9_9ACTN</name>
<dbReference type="SUPFAM" id="SSF47240">
    <property type="entry name" value="Ferritin-like"/>
    <property type="match status" value="1"/>
</dbReference>
<comment type="caution">
    <text evidence="2">The sequence shown here is derived from an EMBL/GenBank/DDBJ whole genome shotgun (WGS) entry which is preliminary data.</text>
</comment>
<proteinExistence type="predicted"/>
<dbReference type="Gene3D" id="1.20.1260.10">
    <property type="match status" value="1"/>
</dbReference>
<organism evidence="2 3">
    <name type="scientific">Paractinoplanes durhamensis</name>
    <dbReference type="NCBI Taxonomy" id="113563"/>
    <lineage>
        <taxon>Bacteria</taxon>
        <taxon>Bacillati</taxon>
        <taxon>Actinomycetota</taxon>
        <taxon>Actinomycetes</taxon>
        <taxon>Micromonosporales</taxon>
        <taxon>Micromonosporaceae</taxon>
        <taxon>Paractinoplanes</taxon>
    </lineage>
</organism>
<evidence type="ECO:0000313" key="3">
    <source>
        <dbReference type="Proteomes" id="UP000637628"/>
    </source>
</evidence>
<reference evidence="2 3" key="1">
    <citation type="submission" date="2021-01" db="EMBL/GenBank/DDBJ databases">
        <title>Whole genome shotgun sequence of Actinoplanes durhamensis NBRC 14914.</title>
        <authorList>
            <person name="Komaki H."/>
            <person name="Tamura T."/>
        </authorList>
    </citation>
    <scope>NUCLEOTIDE SEQUENCE [LARGE SCALE GENOMIC DNA]</scope>
    <source>
        <strain evidence="2 3">NBRC 14914</strain>
    </source>
</reference>
<dbReference type="InterPro" id="IPR029447">
    <property type="entry name" value="DUF4439"/>
</dbReference>
<protein>
    <recommendedName>
        <fullName evidence="1">DUF4439 domain-containing protein</fullName>
    </recommendedName>
</protein>
<dbReference type="InterPro" id="IPR012347">
    <property type="entry name" value="Ferritin-like"/>
</dbReference>
<dbReference type="Pfam" id="PF14530">
    <property type="entry name" value="DUF4439"/>
    <property type="match status" value="1"/>
</dbReference>
<dbReference type="RefSeq" id="WP_203724272.1">
    <property type="nucleotide sequence ID" value="NZ_BAAATX010000008.1"/>
</dbReference>
<dbReference type="CDD" id="cd00657">
    <property type="entry name" value="Ferritin_like"/>
    <property type="match status" value="1"/>
</dbReference>